<accession>A0A8H4NHS2</accession>
<reference evidence="1" key="1">
    <citation type="submission" date="2020-01" db="EMBL/GenBank/DDBJ databases">
        <title>Identification and distribution of gene clusters putatively required for synthesis of sphingolipid metabolism inhibitors in phylogenetically diverse species of the filamentous fungus Fusarium.</title>
        <authorList>
            <person name="Kim H.-S."/>
            <person name="Busman M."/>
            <person name="Brown D.W."/>
            <person name="Divon H."/>
            <person name="Uhlig S."/>
            <person name="Proctor R.H."/>
        </authorList>
    </citation>
    <scope>NUCLEOTIDE SEQUENCE</scope>
    <source>
        <strain evidence="1">NRRL 53441</strain>
    </source>
</reference>
<keyword evidence="2" id="KW-1185">Reference proteome</keyword>
<comment type="caution">
    <text evidence="1">The sequence shown here is derived from an EMBL/GenBank/DDBJ whole genome shotgun (WGS) entry which is preliminary data.</text>
</comment>
<dbReference type="Pfam" id="PF09729">
    <property type="entry name" value="Gti1_Pac2"/>
    <property type="match status" value="1"/>
</dbReference>
<evidence type="ECO:0000313" key="2">
    <source>
        <dbReference type="Proteomes" id="UP000605986"/>
    </source>
</evidence>
<organism evidence="1 2">
    <name type="scientific">Fusarium austroafricanum</name>
    <dbReference type="NCBI Taxonomy" id="2364996"/>
    <lineage>
        <taxon>Eukaryota</taxon>
        <taxon>Fungi</taxon>
        <taxon>Dikarya</taxon>
        <taxon>Ascomycota</taxon>
        <taxon>Pezizomycotina</taxon>
        <taxon>Sordariomycetes</taxon>
        <taxon>Hypocreomycetidae</taxon>
        <taxon>Hypocreales</taxon>
        <taxon>Nectriaceae</taxon>
        <taxon>Fusarium</taxon>
        <taxon>Fusarium concolor species complex</taxon>
    </lineage>
</organism>
<dbReference type="AlphaFoldDB" id="A0A8H4NHS2"/>
<protein>
    <submittedName>
        <fullName evidence="1">Putative camp independent regulatory protein</fullName>
    </submittedName>
</protein>
<dbReference type="OrthoDB" id="4977987at2759"/>
<evidence type="ECO:0000313" key="1">
    <source>
        <dbReference type="EMBL" id="KAF4431431.1"/>
    </source>
</evidence>
<proteinExistence type="predicted"/>
<name>A0A8H4NHS2_9HYPO</name>
<gene>
    <name evidence="1" type="ORF">F53441_13899</name>
</gene>
<dbReference type="InterPro" id="IPR018608">
    <property type="entry name" value="Gti1/Pac2"/>
</dbReference>
<dbReference type="Proteomes" id="UP000605986">
    <property type="component" value="Unassembled WGS sequence"/>
</dbReference>
<dbReference type="EMBL" id="JAADJG010000970">
    <property type="protein sequence ID" value="KAF4431431.1"/>
    <property type="molecule type" value="Genomic_DNA"/>
</dbReference>
<sequence length="175" mass="19596">MGPQVSVLPVTCHKIIETVSDAKRILAECLNGDLNLVSRGPDDREAAQFIQNNAVFVFEEFGDWLNPREWFDEASEPEFSISAVPNVALMRKSIKITTNGRRYLVMVIYQSQDLAHQVTQPVQNTQHGSYNRTLSWPSQLARPEIIPSSTAIAGSWAAALEKEIRAKGDKKENDK</sequence>